<feature type="compositionally biased region" description="Polar residues" evidence="1">
    <location>
        <begin position="90"/>
        <end position="101"/>
    </location>
</feature>
<protein>
    <submittedName>
        <fullName evidence="2 3">Uncharacterized protein</fullName>
    </submittedName>
</protein>
<reference evidence="3" key="3">
    <citation type="submission" date="2020-12" db="UniProtKB">
        <authorList>
            <consortium name="EnsemblPlants"/>
        </authorList>
    </citation>
    <scope>IDENTIFICATION</scope>
</reference>
<evidence type="ECO:0000256" key="1">
    <source>
        <dbReference type="SAM" id="MobiDB-lite"/>
    </source>
</evidence>
<feature type="compositionally biased region" description="Basic and acidic residues" evidence="1">
    <location>
        <begin position="102"/>
        <end position="118"/>
    </location>
</feature>
<evidence type="ECO:0000313" key="3">
    <source>
        <dbReference type="EnsemblPlants" id="Pp3c6_23540V3.1"/>
    </source>
</evidence>
<organism evidence="2">
    <name type="scientific">Physcomitrium patens</name>
    <name type="common">Spreading-leaved earth moss</name>
    <name type="synonym">Physcomitrella patens</name>
    <dbReference type="NCBI Taxonomy" id="3218"/>
    <lineage>
        <taxon>Eukaryota</taxon>
        <taxon>Viridiplantae</taxon>
        <taxon>Streptophyta</taxon>
        <taxon>Embryophyta</taxon>
        <taxon>Bryophyta</taxon>
        <taxon>Bryophytina</taxon>
        <taxon>Bryopsida</taxon>
        <taxon>Funariidae</taxon>
        <taxon>Funariales</taxon>
        <taxon>Funariaceae</taxon>
        <taxon>Physcomitrium</taxon>
    </lineage>
</organism>
<feature type="region of interest" description="Disordered" evidence="1">
    <location>
        <begin position="90"/>
        <end position="118"/>
    </location>
</feature>
<feature type="compositionally biased region" description="Basic and acidic residues" evidence="1">
    <location>
        <begin position="151"/>
        <end position="169"/>
    </location>
</feature>
<dbReference type="OrthoDB" id="1951207at2759"/>
<dbReference type="EMBL" id="ABEU02000006">
    <property type="protein sequence ID" value="PNR53007.1"/>
    <property type="molecule type" value="Genomic_DNA"/>
</dbReference>
<dbReference type="Proteomes" id="UP000006727">
    <property type="component" value="Chromosome 6"/>
</dbReference>
<reference evidence="2 4" key="2">
    <citation type="journal article" date="2018" name="Plant J.">
        <title>The Physcomitrella patens chromosome-scale assembly reveals moss genome structure and evolution.</title>
        <authorList>
            <person name="Lang D."/>
            <person name="Ullrich K.K."/>
            <person name="Murat F."/>
            <person name="Fuchs J."/>
            <person name="Jenkins J."/>
            <person name="Haas F.B."/>
            <person name="Piednoel M."/>
            <person name="Gundlach H."/>
            <person name="Van Bel M."/>
            <person name="Meyberg R."/>
            <person name="Vives C."/>
            <person name="Morata J."/>
            <person name="Symeonidi A."/>
            <person name="Hiss M."/>
            <person name="Muchero W."/>
            <person name="Kamisugi Y."/>
            <person name="Saleh O."/>
            <person name="Blanc G."/>
            <person name="Decker E.L."/>
            <person name="van Gessel N."/>
            <person name="Grimwood J."/>
            <person name="Hayes R.D."/>
            <person name="Graham S.W."/>
            <person name="Gunter L.E."/>
            <person name="McDaniel S.F."/>
            <person name="Hoernstein S.N.W."/>
            <person name="Larsson A."/>
            <person name="Li F.W."/>
            <person name="Perroud P.F."/>
            <person name="Phillips J."/>
            <person name="Ranjan P."/>
            <person name="Rokshar D.S."/>
            <person name="Rothfels C.J."/>
            <person name="Schneider L."/>
            <person name="Shu S."/>
            <person name="Stevenson D.W."/>
            <person name="Thummler F."/>
            <person name="Tillich M."/>
            <person name="Villarreal Aguilar J.C."/>
            <person name="Widiez T."/>
            <person name="Wong G.K."/>
            <person name="Wymore A."/>
            <person name="Zhang Y."/>
            <person name="Zimmer A.D."/>
            <person name="Quatrano R.S."/>
            <person name="Mayer K.F.X."/>
            <person name="Goodstein D."/>
            <person name="Casacuberta J.M."/>
            <person name="Vandepoele K."/>
            <person name="Reski R."/>
            <person name="Cuming A.C."/>
            <person name="Tuskan G.A."/>
            <person name="Maumus F."/>
            <person name="Salse J."/>
            <person name="Schmutz J."/>
            <person name="Rensing S.A."/>
        </authorList>
    </citation>
    <scope>NUCLEOTIDE SEQUENCE [LARGE SCALE GENOMIC DNA]</scope>
    <source>
        <strain evidence="3 4">cv. Gransden 2004</strain>
    </source>
</reference>
<sequence>MTLTSTLGTVRNTIPSISRDTISGREASTYGRTLNLLDPWSKSFGQITVVAHRAVRLPKYAESSSCTQETYLSWGKRITTRAAFGFPASTTSRNKLFNSTQKGEREKNRRSSIVKCEETPGHDEHCEEWKRYKKANTSSCEGQDHGEVREWKTMRDASSEHTRRRGEERESNEETEWKGDKVDCEHPEYTPNWRGERVDEGRASSSLRVGDKGYVIKVSKELMGLFCYIEKRKRILIKELAHTLKQVAAVAFVLTCVRGVFSPLVEVFRTSPPTWSKLLLMLVSFDSVAICYLAIKSAEPLDQLGALATENRPDIMEGIEKEEEMVIKFATEFIRLFKRLRNIAISITVSQLAQLVFTVLRLKDPQFVHNCLRIVQTWMQTPWA</sequence>
<dbReference type="PaxDb" id="3218-PP1S103_36V6.1"/>
<dbReference type="AlphaFoldDB" id="A0A2K1KGV6"/>
<accession>A0A2K1KGV6</accession>
<feature type="region of interest" description="Disordered" evidence="1">
    <location>
        <begin position="151"/>
        <end position="178"/>
    </location>
</feature>
<proteinExistence type="predicted"/>
<evidence type="ECO:0000313" key="4">
    <source>
        <dbReference type="Proteomes" id="UP000006727"/>
    </source>
</evidence>
<gene>
    <name evidence="3" type="primary">LOC112283910</name>
    <name evidence="2" type="ORF">PHYPA_009382</name>
</gene>
<keyword evidence="4" id="KW-1185">Reference proteome</keyword>
<evidence type="ECO:0000313" key="2">
    <source>
        <dbReference type="EMBL" id="PNR53007.1"/>
    </source>
</evidence>
<dbReference type="Gramene" id="Pp3c6_23540V3.1">
    <property type="protein sequence ID" value="Pp3c6_23540V3.1"/>
    <property type="gene ID" value="Pp3c6_23540"/>
</dbReference>
<dbReference type="RefSeq" id="XP_024379061.1">
    <property type="nucleotide sequence ID" value="XM_024523293.2"/>
</dbReference>
<dbReference type="EnsemblPlants" id="Pp3c6_23540V3.1">
    <property type="protein sequence ID" value="Pp3c6_23540V3.1"/>
    <property type="gene ID" value="Pp3c6_23540"/>
</dbReference>
<dbReference type="GeneID" id="112283910"/>
<reference evidence="2 4" key="1">
    <citation type="journal article" date="2008" name="Science">
        <title>The Physcomitrella genome reveals evolutionary insights into the conquest of land by plants.</title>
        <authorList>
            <person name="Rensing S."/>
            <person name="Lang D."/>
            <person name="Zimmer A."/>
            <person name="Terry A."/>
            <person name="Salamov A."/>
            <person name="Shapiro H."/>
            <person name="Nishiyama T."/>
            <person name="Perroud P.-F."/>
            <person name="Lindquist E."/>
            <person name="Kamisugi Y."/>
            <person name="Tanahashi T."/>
            <person name="Sakakibara K."/>
            <person name="Fujita T."/>
            <person name="Oishi K."/>
            <person name="Shin-I T."/>
            <person name="Kuroki Y."/>
            <person name="Toyoda A."/>
            <person name="Suzuki Y."/>
            <person name="Hashimoto A."/>
            <person name="Yamaguchi K."/>
            <person name="Sugano A."/>
            <person name="Kohara Y."/>
            <person name="Fujiyama A."/>
            <person name="Anterola A."/>
            <person name="Aoki S."/>
            <person name="Ashton N."/>
            <person name="Barbazuk W.B."/>
            <person name="Barker E."/>
            <person name="Bennetzen J."/>
            <person name="Bezanilla M."/>
            <person name="Blankenship R."/>
            <person name="Cho S.H."/>
            <person name="Dutcher S."/>
            <person name="Estelle M."/>
            <person name="Fawcett J.A."/>
            <person name="Gundlach H."/>
            <person name="Hanada K."/>
            <person name="Heyl A."/>
            <person name="Hicks K.A."/>
            <person name="Hugh J."/>
            <person name="Lohr M."/>
            <person name="Mayer K."/>
            <person name="Melkozernov A."/>
            <person name="Murata T."/>
            <person name="Nelson D."/>
            <person name="Pils B."/>
            <person name="Prigge M."/>
            <person name="Reiss B."/>
            <person name="Renner T."/>
            <person name="Rombauts S."/>
            <person name="Rushton P."/>
            <person name="Sanderfoot A."/>
            <person name="Schween G."/>
            <person name="Shiu S.-H."/>
            <person name="Stueber K."/>
            <person name="Theodoulou F.L."/>
            <person name="Tu H."/>
            <person name="Van de Peer Y."/>
            <person name="Verrier P.J."/>
            <person name="Waters E."/>
            <person name="Wood A."/>
            <person name="Yang L."/>
            <person name="Cove D."/>
            <person name="Cuming A."/>
            <person name="Hasebe M."/>
            <person name="Lucas S."/>
            <person name="Mishler D.B."/>
            <person name="Reski R."/>
            <person name="Grigoriev I."/>
            <person name="Quatrano R.S."/>
            <person name="Boore J.L."/>
        </authorList>
    </citation>
    <scope>NUCLEOTIDE SEQUENCE [LARGE SCALE GENOMIC DNA]</scope>
    <source>
        <strain evidence="3 4">cv. Gransden 2004</strain>
    </source>
</reference>
<name>A0A2K1KGV6_PHYPA</name>